<dbReference type="PANTHER" id="PTHR43606:SF2">
    <property type="entry name" value="ALKALINE PHOSPHATASE FAMILY PROTEIN (AFU_ORTHOLOGUE AFUA_5G03860)"/>
    <property type="match status" value="1"/>
</dbReference>
<protein>
    <submittedName>
        <fullName evidence="2">Alkaline phosphatase D family protein</fullName>
    </submittedName>
</protein>
<name>A0ABY3YJ17_9FLAO</name>
<dbReference type="Proteomes" id="UP000829476">
    <property type="component" value="Chromosome"/>
</dbReference>
<evidence type="ECO:0000313" key="2">
    <source>
        <dbReference type="EMBL" id="UNY97819.1"/>
    </source>
</evidence>
<evidence type="ECO:0000313" key="3">
    <source>
        <dbReference type="Proteomes" id="UP000829476"/>
    </source>
</evidence>
<accession>A0ABY3YJ17</accession>
<dbReference type="Gene3D" id="3.60.21.70">
    <property type="entry name" value="PhoD-like phosphatase"/>
    <property type="match status" value="1"/>
</dbReference>
<reference evidence="2 3" key="1">
    <citation type="journal article" date="2018" name="Int. J. Syst. Evol. Microbiol.">
        <title>Zhouia spongiae sp. nov., isolated from a marine sponge.</title>
        <authorList>
            <person name="Zhuang L."/>
            <person name="Lin B."/>
            <person name="Qin F."/>
            <person name="Luo L."/>
        </authorList>
    </citation>
    <scope>NUCLEOTIDE SEQUENCE [LARGE SCALE GENOMIC DNA]</scope>
    <source>
        <strain evidence="2 3">HN-Y44</strain>
    </source>
</reference>
<organism evidence="2 3">
    <name type="scientific">Zhouia spongiae</name>
    <dbReference type="NCBI Taxonomy" id="2202721"/>
    <lineage>
        <taxon>Bacteria</taxon>
        <taxon>Pseudomonadati</taxon>
        <taxon>Bacteroidota</taxon>
        <taxon>Flavobacteriia</taxon>
        <taxon>Flavobacteriales</taxon>
        <taxon>Flavobacteriaceae</taxon>
        <taxon>Zhouia</taxon>
    </lineage>
</organism>
<gene>
    <name evidence="2" type="ORF">MQE36_12060</name>
</gene>
<dbReference type="PANTHER" id="PTHR43606">
    <property type="entry name" value="PHOSPHATASE, PUTATIVE (AFU_ORTHOLOGUE AFUA_6G08710)-RELATED"/>
    <property type="match status" value="1"/>
</dbReference>
<dbReference type="Pfam" id="PF09423">
    <property type="entry name" value="PhoD"/>
    <property type="match status" value="1"/>
</dbReference>
<keyword evidence="3" id="KW-1185">Reference proteome</keyword>
<dbReference type="RefSeq" id="WP_242936230.1">
    <property type="nucleotide sequence ID" value="NZ_CP094326.1"/>
</dbReference>
<dbReference type="InterPro" id="IPR038607">
    <property type="entry name" value="PhoD-like_sf"/>
</dbReference>
<dbReference type="EMBL" id="CP094326">
    <property type="protein sequence ID" value="UNY97819.1"/>
    <property type="molecule type" value="Genomic_DNA"/>
</dbReference>
<dbReference type="SUPFAM" id="SSF56300">
    <property type="entry name" value="Metallo-dependent phosphatases"/>
    <property type="match status" value="1"/>
</dbReference>
<dbReference type="InterPro" id="IPR018946">
    <property type="entry name" value="PhoD-like_MPP"/>
</dbReference>
<dbReference type="InterPro" id="IPR029052">
    <property type="entry name" value="Metallo-depent_PP-like"/>
</dbReference>
<dbReference type="InterPro" id="IPR052900">
    <property type="entry name" value="Phospholipid_Metab_Enz"/>
</dbReference>
<sequence length="874" mass="99591">MNRKEYLKTMFLGLASIPMAGNTQIWQNESKVKADKNSVLSVKSSWERWPDINWTGPGFWGNRLQDWQIRNGKVACVVCGANRTLHQLQYQLGKHPGDFSTSITIELTAKTNSLKDRIGFRIGAKAGDYPCPVTFQDYRRDAIFGKGLEAGIYTNGNIFIGDKTGSIPIDPNVPVRLTLNARKNNDTYNAEFYAVSTLNNNILDRIELKNISSQDLVGNIALLSDFTSNKEEKDTPAGFFYDWNISGKKLKASLQQTFGPICFSQYTLHEGVLKMTTQLAPVEKIKNHKVILQVFKHNKWETIAQSVIDPLSRTAHFRKNKWNENKDIPYKVVLELPLKDNIEKYSYEGIIAANPVFNDQLKAAVFSCNCHYGFPNNEVVENTLKHRPDLALFLGDQFYENHGGFRYQKGPLEKSILDYLHKWYMFGWSYRDIFKNIPSAFLPDDHDVYHGNVWGEAGKKASVNKGWGYNSQDGGGYKMPAAWVNVVQKTQTSNLPDPYDATPVKQHIGVYYTHWNYGNISFAILEDRKFKSAPKNVLPPEAKVMNGFIQNPDFNIKDHSHIEAALLGERQIRFLDDWTTNWNGAQMKAVISQTTFCTLQTLPKGTMIDEVNPRLPIPEKGHYIPDDMPMADMDSNGWPQKGRNKAIETIRKSFAFHIAGDQHLPATIQYGVDEYGDSGFAFAAPALNNIWPRRWWPPLSHGHKPLLGRPLYTGDFDDAFGNKLTVVSAANPYKTHKKPSVIYDRVTGYGIIVFDKTKREIKIECWPRYVNPSINPDGQYDGWPIVIKQDQNYGKKAKGWMPGLQFVNVSNPVIELYDEKDILVYSLRVNSKSFTPKTFSLKNHRLIIRNPETGFFKEIKDISASKEQNRRIQI</sequence>
<proteinExistence type="predicted"/>
<evidence type="ECO:0000259" key="1">
    <source>
        <dbReference type="Pfam" id="PF09423"/>
    </source>
</evidence>
<feature type="domain" description="PhoD-like phosphatase metallophosphatase" evidence="1">
    <location>
        <begin position="364"/>
        <end position="675"/>
    </location>
</feature>